<protein>
    <submittedName>
        <fullName evidence="17">G10118 protein</fullName>
    </submittedName>
</protein>
<evidence type="ECO:0000256" key="16">
    <source>
        <dbReference type="SAM" id="SignalP"/>
    </source>
</evidence>
<organism evidence="17 18">
    <name type="scientific">Coccomyxa viridis</name>
    <dbReference type="NCBI Taxonomy" id="1274662"/>
    <lineage>
        <taxon>Eukaryota</taxon>
        <taxon>Viridiplantae</taxon>
        <taxon>Chlorophyta</taxon>
        <taxon>core chlorophytes</taxon>
        <taxon>Trebouxiophyceae</taxon>
        <taxon>Trebouxiophyceae incertae sedis</taxon>
        <taxon>Coccomyxaceae</taxon>
        <taxon>Coccomyxa</taxon>
    </lineage>
</organism>
<evidence type="ECO:0000256" key="4">
    <source>
        <dbReference type="ARBA" id="ARBA00011802"/>
    </source>
</evidence>
<keyword evidence="18" id="KW-1185">Reference proteome</keyword>
<evidence type="ECO:0000256" key="2">
    <source>
        <dbReference type="ARBA" id="ARBA00004367"/>
    </source>
</evidence>
<comment type="cofactor">
    <cofactor evidence="1">
        <name>FAD</name>
        <dbReference type="ChEBI" id="CHEBI:57692"/>
    </cofactor>
</comment>
<comment type="subunit">
    <text evidence="4">May function both as a monomer and a homodimer.</text>
</comment>
<evidence type="ECO:0000256" key="11">
    <source>
        <dbReference type="ARBA" id="ARBA00023002"/>
    </source>
</evidence>
<proteinExistence type="inferred from homology"/>
<evidence type="ECO:0000256" key="1">
    <source>
        <dbReference type="ARBA" id="ARBA00001974"/>
    </source>
</evidence>
<evidence type="ECO:0000256" key="9">
    <source>
        <dbReference type="ARBA" id="ARBA00022827"/>
    </source>
</evidence>
<keyword evidence="14" id="KW-0325">Glycoprotein</keyword>
<comment type="subcellular location">
    <subcellularLocation>
        <location evidence="2">Endoplasmic reticulum membrane</location>
        <topology evidence="2">Peripheral membrane protein</topology>
        <orientation evidence="2">Lumenal side</orientation>
    </subcellularLocation>
</comment>
<keyword evidence="15" id="KW-0676">Redox-active center</keyword>
<dbReference type="InterPro" id="IPR037192">
    <property type="entry name" value="ERO1-like_sf"/>
</dbReference>
<evidence type="ECO:0000313" key="17">
    <source>
        <dbReference type="EMBL" id="CAL5227201.1"/>
    </source>
</evidence>
<keyword evidence="9" id="KW-0274">FAD</keyword>
<dbReference type="PANTHER" id="PTHR12613:SF0">
    <property type="entry name" value="ERO1-LIKE PROTEIN"/>
    <property type="match status" value="1"/>
</dbReference>
<dbReference type="EMBL" id="CAXHTA020000017">
    <property type="protein sequence ID" value="CAL5227201.1"/>
    <property type="molecule type" value="Genomic_DNA"/>
</dbReference>
<feature type="signal peptide" evidence="16">
    <location>
        <begin position="1"/>
        <end position="20"/>
    </location>
</feature>
<keyword evidence="6" id="KW-0285">Flavoprotein</keyword>
<feature type="chain" id="PRO_5045274607" evidence="16">
    <location>
        <begin position="21"/>
        <end position="494"/>
    </location>
</feature>
<keyword evidence="7 16" id="KW-0732">Signal</keyword>
<evidence type="ECO:0000256" key="10">
    <source>
        <dbReference type="ARBA" id="ARBA00022982"/>
    </source>
</evidence>
<comment type="caution">
    <text evidence="17">The sequence shown here is derived from an EMBL/GenBank/DDBJ whole genome shotgun (WGS) entry which is preliminary data.</text>
</comment>
<evidence type="ECO:0000313" key="18">
    <source>
        <dbReference type="Proteomes" id="UP001497392"/>
    </source>
</evidence>
<dbReference type="PANTHER" id="PTHR12613">
    <property type="entry name" value="ERO1-RELATED"/>
    <property type="match status" value="1"/>
</dbReference>
<evidence type="ECO:0000256" key="5">
    <source>
        <dbReference type="ARBA" id="ARBA00022448"/>
    </source>
</evidence>
<evidence type="ECO:0000256" key="3">
    <source>
        <dbReference type="ARBA" id="ARBA00008277"/>
    </source>
</evidence>
<gene>
    <name evidence="17" type="primary">g10118</name>
    <name evidence="17" type="ORF">VP750_LOCUS9107</name>
</gene>
<name>A0ABP1G8V0_9CHLO</name>
<dbReference type="Proteomes" id="UP001497392">
    <property type="component" value="Unassembled WGS sequence"/>
</dbReference>
<comment type="similarity">
    <text evidence="3">Belongs to the EROs family.</text>
</comment>
<keyword evidence="13" id="KW-1015">Disulfide bond</keyword>
<evidence type="ECO:0000256" key="12">
    <source>
        <dbReference type="ARBA" id="ARBA00023136"/>
    </source>
</evidence>
<dbReference type="InterPro" id="IPR007266">
    <property type="entry name" value="Ero1"/>
</dbReference>
<dbReference type="SUPFAM" id="SSF110019">
    <property type="entry name" value="ERO1-like"/>
    <property type="match status" value="1"/>
</dbReference>
<sequence>MPSRRSWVALLFAGLGVAVAVHCGSTLLQTWRWEELGNVQPLLWLPISFRQPQNENATAYLVQDEVAPDVGVGPCQLSGTVHDCSCEYAAVERVNKEAVLPLLRDLVRTPFFRYFKVNLYCDCPFWPDDGMCMLRDCGVCECEPDEVPAPWKVADTAANCEGTGSPSRLEAESEVDRSVDASTKVHLVNIHGWRGYNNPWMLEEETDSEYSYINLLANPERYTGYKGEHAHRVWNLIYSQSCFTDITQPDVCTERKVFYRLISGMHSSISAHIAKEYLLDEAQDVWGPNLPLFRDRLGNTAVRERVENLYFAYLFVLRATLKAGPLLEEIAYDTGFPEEDARTAELVRQLVSSEAVKKACPVPFEEGRLWKGEDGPQLKRQLQAHFHNITRAMDCVGCEKCKLWGKLQLLGIATSLKVLFAAEDCGLGSGQPQQLQLERNEVIAMLNLLERLSASIEAVRELSLQLADGNWEQQHPQGLGAIQDFTHNSLYQSL</sequence>
<evidence type="ECO:0000256" key="6">
    <source>
        <dbReference type="ARBA" id="ARBA00022630"/>
    </source>
</evidence>
<evidence type="ECO:0000256" key="7">
    <source>
        <dbReference type="ARBA" id="ARBA00022729"/>
    </source>
</evidence>
<keyword evidence="10" id="KW-0249">Electron transport</keyword>
<keyword evidence="5" id="KW-0813">Transport</keyword>
<dbReference type="Pfam" id="PF04137">
    <property type="entry name" value="ERO1"/>
    <property type="match status" value="1"/>
</dbReference>
<reference evidence="17 18" key="1">
    <citation type="submission" date="2024-06" db="EMBL/GenBank/DDBJ databases">
        <authorList>
            <person name="Kraege A."/>
            <person name="Thomma B."/>
        </authorList>
    </citation>
    <scope>NUCLEOTIDE SEQUENCE [LARGE SCALE GENOMIC DNA]</scope>
</reference>
<keyword evidence="8" id="KW-0256">Endoplasmic reticulum</keyword>
<evidence type="ECO:0000256" key="15">
    <source>
        <dbReference type="ARBA" id="ARBA00023284"/>
    </source>
</evidence>
<evidence type="ECO:0000256" key="14">
    <source>
        <dbReference type="ARBA" id="ARBA00023180"/>
    </source>
</evidence>
<keyword evidence="12" id="KW-0472">Membrane</keyword>
<keyword evidence="11" id="KW-0560">Oxidoreductase</keyword>
<accession>A0ABP1G8V0</accession>
<evidence type="ECO:0000256" key="8">
    <source>
        <dbReference type="ARBA" id="ARBA00022824"/>
    </source>
</evidence>
<evidence type="ECO:0000256" key="13">
    <source>
        <dbReference type="ARBA" id="ARBA00023157"/>
    </source>
</evidence>